<dbReference type="PANTHER" id="PTHR35191">
    <property type="entry name" value="PROPHAGE SIDE TAIL FIBER PROTEIN HOMOLOG STFQ-RELATED"/>
    <property type="match status" value="1"/>
</dbReference>
<evidence type="ECO:0000313" key="2">
    <source>
        <dbReference type="EMBL" id="MBJ9687801.1"/>
    </source>
</evidence>
<organism evidence="2 3">
    <name type="scientific">Burkholderia vietnamiensis</name>
    <dbReference type="NCBI Taxonomy" id="60552"/>
    <lineage>
        <taxon>Bacteria</taxon>
        <taxon>Pseudomonadati</taxon>
        <taxon>Pseudomonadota</taxon>
        <taxon>Betaproteobacteria</taxon>
        <taxon>Burkholderiales</taxon>
        <taxon>Burkholderiaceae</taxon>
        <taxon>Burkholderia</taxon>
        <taxon>Burkholderia cepacia complex</taxon>
    </lineage>
</organism>
<name>A0ABS1AUI7_BURVI</name>
<dbReference type="Gene3D" id="2.60.40.3940">
    <property type="match status" value="1"/>
</dbReference>
<proteinExistence type="predicted"/>
<evidence type="ECO:0000259" key="1">
    <source>
        <dbReference type="Pfam" id="PF21882"/>
    </source>
</evidence>
<dbReference type="InterPro" id="IPR054075">
    <property type="entry name" value="Gp53-like_C"/>
</dbReference>
<protein>
    <recommendedName>
        <fullName evidence="1">Putative tail fiber protein gp53-like C-terminal domain-containing protein</fullName>
    </recommendedName>
</protein>
<keyword evidence="3" id="KW-1185">Reference proteome</keyword>
<dbReference type="PANTHER" id="PTHR35191:SF1">
    <property type="entry name" value="PROPHAGE SIDE TAIL FIBER PROTEIN HOMOLOG STFQ-RELATED"/>
    <property type="match status" value="1"/>
</dbReference>
<dbReference type="RefSeq" id="WP_196480894.1">
    <property type="nucleotide sequence ID" value="NZ_CADFFE010000015.1"/>
</dbReference>
<sequence length="368" mass="37745">MTNLVETDRWEEGVYQLETSDPVVGGPDGIDNLQARQLANRTRYLKAAIEARQSDFDGHVAAVDPHPQYATHADLAEKVAALVAQSPEALDTLSELAKALGNDPNFATTITTELATRAPIDSPVFTGMPKTSTPAQFDSSDRLAPTGFVQRALGNMQIGTRIQSAANAILSASHAGGFYTLEVASTTYTLPSLASVKPGATFEFLATVNAATVATAGADKMMTGSLVSSSTCVLNNGDTAKYVSVGTYWVLVGGSAALRLSLGDFGSSLGSSGYQKSPNGQIVQWGNTTTAGGTGATLGPVTSNFPIAFPNGCVFAIGALANGGTSAGWAGISAWVSSYGQSQISVSACLPSGVTSSGVTVGWIAFGR</sequence>
<evidence type="ECO:0000313" key="3">
    <source>
        <dbReference type="Proteomes" id="UP000808215"/>
    </source>
</evidence>
<dbReference type="Pfam" id="PF21882">
    <property type="entry name" value="Gp53-like_C"/>
    <property type="match status" value="1"/>
</dbReference>
<dbReference type="EMBL" id="JADVKH010000021">
    <property type="protein sequence ID" value="MBJ9687801.1"/>
    <property type="molecule type" value="Genomic_DNA"/>
</dbReference>
<comment type="caution">
    <text evidence="2">The sequence shown here is derived from an EMBL/GenBank/DDBJ whole genome shotgun (WGS) entry which is preliminary data.</text>
</comment>
<accession>A0ABS1AUI7</accession>
<reference evidence="2 3" key="1">
    <citation type="submission" date="2020-11" db="EMBL/GenBank/DDBJ databases">
        <title>Enhanced detection system for hospital associated transmission using whole genome sequencing surveillance.</title>
        <authorList>
            <person name="Harrison L.H."/>
            <person name="Van Tyne D."/>
            <person name="Marsh J.W."/>
            <person name="Griffith M.P."/>
            <person name="Snyder D.J."/>
            <person name="Cooper V.S."/>
            <person name="Mustapha M."/>
        </authorList>
    </citation>
    <scope>NUCLEOTIDE SEQUENCE [LARGE SCALE GENOMIC DNA]</scope>
    <source>
        <strain evidence="2 3">BC00020</strain>
    </source>
</reference>
<dbReference type="Proteomes" id="UP000808215">
    <property type="component" value="Unassembled WGS sequence"/>
</dbReference>
<feature type="domain" description="Putative tail fiber protein gp53-like C-terminal" evidence="1">
    <location>
        <begin position="276"/>
        <end position="368"/>
    </location>
</feature>
<gene>
    <name evidence="2" type="ORF">I5589_11980</name>
</gene>
<dbReference type="InterPro" id="IPR051934">
    <property type="entry name" value="Phage_Tail_Fiber_Structural"/>
</dbReference>